<gene>
    <name evidence="2" type="primary">hndA_3</name>
    <name evidence="2" type="ORF">Pmgp_02352</name>
</gene>
<keyword evidence="1" id="KW-0411">Iron-sulfur</keyword>
<dbReference type="CDD" id="cd03064">
    <property type="entry name" value="TRX_Fd_NuoE"/>
    <property type="match status" value="1"/>
</dbReference>
<keyword evidence="2" id="KW-0560">Oxidoreductase</keyword>
<sequence>MIEYNKFIFCDAGENLRMDKEDNRCQDSGNPEINKLITKHRNQPGGPLNFFREYMEIYGSLPDRIIKMAAEAFGRNEAEIEDLLYSYNLLRHETPGLHRISVCMGTTCYLRGAQEVLKEFCGELGISPGETTSDGLFYLEVIRCLGACDLGPSVMVDNEIHPHVNPGKVSSIIKKYQNRKSS</sequence>
<accession>A0A4Y7RNL4</accession>
<dbReference type="PANTHER" id="PTHR43342">
    <property type="entry name" value="NADH-QUINONE OXIDOREDUCTASE, E SUBUNIT"/>
    <property type="match status" value="1"/>
</dbReference>
<dbReference type="EMBL" id="QFFZ01000026">
    <property type="protein sequence ID" value="TEB10443.1"/>
    <property type="molecule type" value="Genomic_DNA"/>
</dbReference>
<evidence type="ECO:0000256" key="1">
    <source>
        <dbReference type="PIRSR" id="PIRSR000216-1"/>
    </source>
</evidence>
<name>A0A4Y7RNL4_9FIRM</name>
<protein>
    <submittedName>
        <fullName evidence="2">NADP-reducing hydrogenase subunit HndA</fullName>
        <ecNumber evidence="2">1.12.1.3</ecNumber>
    </submittedName>
</protein>
<dbReference type="EC" id="1.12.1.3" evidence="2"/>
<dbReference type="PANTHER" id="PTHR43342:SF2">
    <property type="entry name" value="POTENTIAL NAD-REDUCING HYDROGENASE SUBUNIT"/>
    <property type="match status" value="1"/>
</dbReference>
<reference evidence="2 3" key="1">
    <citation type="journal article" date="2018" name="Environ. Microbiol.">
        <title>Novel energy conservation strategies and behaviour of Pelotomaculum schinkii driving syntrophic propionate catabolism.</title>
        <authorList>
            <person name="Hidalgo-Ahumada C.A.P."/>
            <person name="Nobu M.K."/>
            <person name="Narihiro T."/>
            <person name="Tamaki H."/>
            <person name="Liu W.T."/>
            <person name="Kamagata Y."/>
            <person name="Stams A.J.M."/>
            <person name="Imachi H."/>
            <person name="Sousa D.Z."/>
        </authorList>
    </citation>
    <scope>NUCLEOTIDE SEQUENCE [LARGE SCALE GENOMIC DNA]</scope>
    <source>
        <strain evidence="2 3">MGP</strain>
    </source>
</reference>
<feature type="binding site" evidence="1">
    <location>
        <position position="148"/>
    </location>
    <ligand>
        <name>[2Fe-2S] cluster</name>
        <dbReference type="ChEBI" id="CHEBI:190135"/>
    </ligand>
</feature>
<dbReference type="Pfam" id="PF01257">
    <property type="entry name" value="2Fe-2S_thioredx"/>
    <property type="match status" value="1"/>
</dbReference>
<dbReference type="InterPro" id="IPR036249">
    <property type="entry name" value="Thioredoxin-like_sf"/>
</dbReference>
<dbReference type="InterPro" id="IPR002023">
    <property type="entry name" value="NuoE-like"/>
</dbReference>
<dbReference type="AlphaFoldDB" id="A0A4Y7RNL4"/>
<feature type="binding site" evidence="1">
    <location>
        <position position="103"/>
    </location>
    <ligand>
        <name>[2Fe-2S] cluster</name>
        <dbReference type="ChEBI" id="CHEBI:190135"/>
    </ligand>
</feature>
<dbReference type="InterPro" id="IPR042128">
    <property type="entry name" value="NuoE_dom"/>
</dbReference>
<keyword evidence="1" id="KW-0001">2Fe-2S</keyword>
<dbReference type="InterPro" id="IPR028431">
    <property type="entry name" value="NADP_DH_HndA-like"/>
</dbReference>
<evidence type="ECO:0000313" key="3">
    <source>
        <dbReference type="Proteomes" id="UP000297597"/>
    </source>
</evidence>
<dbReference type="Proteomes" id="UP000297597">
    <property type="component" value="Unassembled WGS sequence"/>
</dbReference>
<keyword evidence="1" id="KW-0479">Metal-binding</keyword>
<evidence type="ECO:0000313" key="2">
    <source>
        <dbReference type="EMBL" id="TEB10443.1"/>
    </source>
</evidence>
<organism evidence="2 3">
    <name type="scientific">Pelotomaculum propionicicum</name>
    <dbReference type="NCBI Taxonomy" id="258475"/>
    <lineage>
        <taxon>Bacteria</taxon>
        <taxon>Bacillati</taxon>
        <taxon>Bacillota</taxon>
        <taxon>Clostridia</taxon>
        <taxon>Eubacteriales</taxon>
        <taxon>Desulfotomaculaceae</taxon>
        <taxon>Pelotomaculum</taxon>
    </lineage>
</organism>
<dbReference type="PIRSF" id="PIRSF000216">
    <property type="entry name" value="NADH_DH_24kDa"/>
    <property type="match status" value="1"/>
</dbReference>
<keyword evidence="3" id="KW-1185">Reference proteome</keyword>
<dbReference type="SUPFAM" id="SSF52833">
    <property type="entry name" value="Thioredoxin-like"/>
    <property type="match status" value="1"/>
</dbReference>
<dbReference type="Gene3D" id="3.40.30.10">
    <property type="entry name" value="Glutaredoxin"/>
    <property type="match status" value="1"/>
</dbReference>
<feature type="binding site" evidence="1">
    <location>
        <position position="144"/>
    </location>
    <ligand>
        <name>[2Fe-2S] cluster</name>
        <dbReference type="ChEBI" id="CHEBI:190135"/>
    </ligand>
</feature>
<proteinExistence type="predicted"/>
<dbReference type="GO" id="GO:0050583">
    <property type="term" value="F:hydrogen dehydrogenase (NADP+) activity"/>
    <property type="evidence" value="ECO:0007669"/>
    <property type="project" value="UniProtKB-EC"/>
</dbReference>
<keyword evidence="1" id="KW-0408">Iron</keyword>
<dbReference type="GO" id="GO:0046872">
    <property type="term" value="F:metal ion binding"/>
    <property type="evidence" value="ECO:0007669"/>
    <property type="project" value="UniProtKB-KW"/>
</dbReference>
<dbReference type="OrthoDB" id="9807941at2"/>
<comment type="cofactor">
    <cofactor evidence="1">
        <name>[2Fe-2S] cluster</name>
        <dbReference type="ChEBI" id="CHEBI:190135"/>
    </cofactor>
    <text evidence="1">Binds 1 [2Fe-2S] cluster.</text>
</comment>
<comment type="caution">
    <text evidence="2">The sequence shown here is derived from an EMBL/GenBank/DDBJ whole genome shotgun (WGS) entry which is preliminary data.</text>
</comment>
<dbReference type="GO" id="GO:0051537">
    <property type="term" value="F:2 iron, 2 sulfur cluster binding"/>
    <property type="evidence" value="ECO:0007669"/>
    <property type="project" value="UniProtKB-KW"/>
</dbReference>
<feature type="binding site" evidence="1">
    <location>
        <position position="108"/>
    </location>
    <ligand>
        <name>[2Fe-2S] cluster</name>
        <dbReference type="ChEBI" id="CHEBI:190135"/>
    </ligand>
</feature>